<keyword evidence="1" id="KW-0472">Membrane</keyword>
<sequence length="187" mass="20382">MSGVNDWGPVIDALAQANWTAILVPVIPGVAAIVGPLFLWYRQSKRESASVKAGLLAEVAALVEIVERRGFLPALRDKQQMLAFRSGSAMAAFRRDPESFEVRIDSHFNRVYQANVSKLGVLTAEEAKQIVRFHQLADSVRIDVTPGGGLASGTDSSEEYKETADLLEMALEIGHSLTDPKKPPKPK</sequence>
<proteinExistence type="predicted"/>
<gene>
    <name evidence="2" type="ORF">E4T63_01560</name>
</gene>
<keyword evidence="1" id="KW-1133">Transmembrane helix</keyword>
<evidence type="ECO:0000313" key="3">
    <source>
        <dbReference type="Proteomes" id="UP000295797"/>
    </source>
</evidence>
<keyword evidence="1" id="KW-0812">Transmembrane</keyword>
<feature type="transmembrane region" description="Helical" evidence="1">
    <location>
        <begin position="20"/>
        <end position="41"/>
    </location>
</feature>
<dbReference type="RefSeq" id="WP_135294758.1">
    <property type="nucleotide sequence ID" value="NZ_CP038438.1"/>
</dbReference>
<protein>
    <submittedName>
        <fullName evidence="2">Uncharacterized protein</fullName>
    </submittedName>
</protein>
<dbReference type="EMBL" id="CP038438">
    <property type="protein sequence ID" value="QBX39326.1"/>
    <property type="molecule type" value="Genomic_DNA"/>
</dbReference>
<dbReference type="Proteomes" id="UP000295797">
    <property type="component" value="Chromosome"/>
</dbReference>
<reference evidence="2 3" key="1">
    <citation type="submission" date="2019-03" db="EMBL/GenBank/DDBJ databases">
        <title>Complete genome sequence of the plant growth promoting strain Pseudomonas fluorescens LBUM677.</title>
        <authorList>
            <person name="Novinscak A."/>
            <person name="Joly D."/>
            <person name="Filion M."/>
        </authorList>
    </citation>
    <scope>NUCLEOTIDE SEQUENCE [LARGE SCALE GENOMIC DNA]</scope>
    <source>
        <strain evidence="2 3">LBUM677</strain>
    </source>
</reference>
<dbReference type="AlphaFoldDB" id="A0AAP9CGS7"/>
<evidence type="ECO:0000313" key="2">
    <source>
        <dbReference type="EMBL" id="QBX39326.1"/>
    </source>
</evidence>
<evidence type="ECO:0000256" key="1">
    <source>
        <dbReference type="SAM" id="Phobius"/>
    </source>
</evidence>
<name>A0AAP9CGS7_PSEFL</name>
<accession>A0AAP9CGS7</accession>
<organism evidence="2 3">
    <name type="scientific">Pseudomonas fluorescens</name>
    <dbReference type="NCBI Taxonomy" id="294"/>
    <lineage>
        <taxon>Bacteria</taxon>
        <taxon>Pseudomonadati</taxon>
        <taxon>Pseudomonadota</taxon>
        <taxon>Gammaproteobacteria</taxon>
        <taxon>Pseudomonadales</taxon>
        <taxon>Pseudomonadaceae</taxon>
        <taxon>Pseudomonas</taxon>
    </lineage>
</organism>